<proteinExistence type="inferred from homology"/>
<protein>
    <submittedName>
        <fullName evidence="8">Pyruvate/2-oxoglutarate dehydrogenase complex, dihydrolipoamide dehydrogenase (E3) component</fullName>
    </submittedName>
</protein>
<dbReference type="PANTHER" id="PTHR43014">
    <property type="entry name" value="MERCURIC REDUCTASE"/>
    <property type="match status" value="1"/>
</dbReference>
<evidence type="ECO:0000313" key="8">
    <source>
        <dbReference type="EMBL" id="SNS61969.1"/>
    </source>
</evidence>
<name>A0A239FYK5_9ACTN</name>
<dbReference type="AlphaFoldDB" id="A0A239FYK5"/>
<dbReference type="SUPFAM" id="SSF55424">
    <property type="entry name" value="FAD/NAD-linked reductases, dimerisation (C-terminal) domain"/>
    <property type="match status" value="1"/>
</dbReference>
<evidence type="ECO:0000313" key="9">
    <source>
        <dbReference type="Proteomes" id="UP000198318"/>
    </source>
</evidence>
<feature type="domain" description="Pyridine nucleotide-disulphide oxidoreductase dimerisation" evidence="6">
    <location>
        <begin position="344"/>
        <end position="453"/>
    </location>
</feature>
<dbReference type="InterPro" id="IPR023753">
    <property type="entry name" value="FAD/NAD-binding_dom"/>
</dbReference>
<organism evidence="8 9">
    <name type="scientific">Actinomadura meyerae</name>
    <dbReference type="NCBI Taxonomy" id="240840"/>
    <lineage>
        <taxon>Bacteria</taxon>
        <taxon>Bacillati</taxon>
        <taxon>Actinomycetota</taxon>
        <taxon>Actinomycetes</taxon>
        <taxon>Streptosporangiales</taxon>
        <taxon>Thermomonosporaceae</taxon>
        <taxon>Actinomadura</taxon>
    </lineage>
</organism>
<evidence type="ECO:0000256" key="3">
    <source>
        <dbReference type="ARBA" id="ARBA00022827"/>
    </source>
</evidence>
<dbReference type="InterPro" id="IPR036188">
    <property type="entry name" value="FAD/NAD-bd_sf"/>
</dbReference>
<keyword evidence="3 4" id="KW-0274">FAD</keyword>
<feature type="binding site" evidence="4">
    <location>
        <position position="122"/>
    </location>
    <ligand>
        <name>FAD</name>
        <dbReference type="ChEBI" id="CHEBI:57692"/>
    </ligand>
</feature>
<accession>A0A239FYK5</accession>
<feature type="binding site" evidence="4">
    <location>
        <position position="309"/>
    </location>
    <ligand>
        <name>FAD</name>
        <dbReference type="ChEBI" id="CHEBI:57692"/>
    </ligand>
</feature>
<keyword evidence="2" id="KW-0285">Flavoprotein</keyword>
<dbReference type="PANTHER" id="PTHR43014:SF2">
    <property type="entry name" value="MERCURIC REDUCTASE"/>
    <property type="match status" value="1"/>
</dbReference>
<dbReference type="PRINTS" id="PR00411">
    <property type="entry name" value="PNDRDTASEI"/>
</dbReference>
<dbReference type="Gene3D" id="3.30.390.30">
    <property type="match status" value="1"/>
</dbReference>
<keyword evidence="4" id="KW-0547">Nucleotide-binding</keyword>
<dbReference type="Gene3D" id="3.50.50.60">
    <property type="entry name" value="FAD/NAD(P)-binding domain"/>
    <property type="match status" value="2"/>
</dbReference>
<evidence type="ECO:0000256" key="5">
    <source>
        <dbReference type="PIRSR" id="PIRSR000350-4"/>
    </source>
</evidence>
<dbReference type="SUPFAM" id="SSF51905">
    <property type="entry name" value="FAD/NAD(P)-binding domain"/>
    <property type="match status" value="1"/>
</dbReference>
<gene>
    <name evidence="8" type="ORF">SAMN05443665_1006235</name>
</gene>
<dbReference type="Pfam" id="PF02852">
    <property type="entry name" value="Pyr_redox_dim"/>
    <property type="match status" value="1"/>
</dbReference>
<sequence>MGGSNHGMADEVDVVVIGLGPGGEDAAGRLAEAGLSVAAVESRLVGGECPYYACVPTKMMVRAAGLLEEARRVPGMAGEDDVRPAWGPVAARIRDEATDSWDDKAAADRLTGKGVRLLRGEGRITAPREVTVNDQVLRARRGIVLNTGTTPAAPPIKGLLDTPFWTNREAVQATEAPASLLVLGGGVIGAEMAQVFSRFGTRVTVVEAADRLLLNEEPESSALLRDVFEREGIGVRTGVNVSAVTHSGTEFTVHLGDEAVTVERLLCATGRRPNLRGLGLEHVGLDENARQISVDGHMRAADGVWAIGDITGMGAFTHVSMYQGAIAARDILGEEGSPAAYRAVPRVTFTDPEIGAVGLTEAQAREQNLPVRTGMVRLPDSTRGWIHKAGNDGFIKLVENPEWGTLVGATAAGPAGGEILGFLAVAVHTEAPTAVLRDMIYAYPTFHRAIESALADLAA</sequence>
<feature type="domain" description="FAD/NAD(P)-binding" evidence="7">
    <location>
        <begin position="13"/>
        <end position="324"/>
    </location>
</feature>
<dbReference type="InterPro" id="IPR001100">
    <property type="entry name" value="Pyr_nuc-diS_OxRdtase"/>
</dbReference>
<feature type="binding site" evidence="4">
    <location>
        <position position="207"/>
    </location>
    <ligand>
        <name>NAD(+)</name>
        <dbReference type="ChEBI" id="CHEBI:57540"/>
    </ligand>
</feature>
<reference evidence="8 9" key="1">
    <citation type="submission" date="2017-06" db="EMBL/GenBank/DDBJ databases">
        <authorList>
            <person name="Kim H.J."/>
            <person name="Triplett B.A."/>
        </authorList>
    </citation>
    <scope>NUCLEOTIDE SEQUENCE [LARGE SCALE GENOMIC DNA]</scope>
    <source>
        <strain evidence="8 9">DSM 44715</strain>
    </source>
</reference>
<dbReference type="PRINTS" id="PR00368">
    <property type="entry name" value="FADPNR"/>
</dbReference>
<dbReference type="EMBL" id="FZOR01000006">
    <property type="protein sequence ID" value="SNS61969.1"/>
    <property type="molecule type" value="Genomic_DNA"/>
</dbReference>
<evidence type="ECO:0000259" key="7">
    <source>
        <dbReference type="Pfam" id="PF07992"/>
    </source>
</evidence>
<comment type="similarity">
    <text evidence="1">Belongs to the class-I pyridine nucleotide-disulfide oxidoreductase family.</text>
</comment>
<feature type="binding site" evidence="4">
    <location>
        <position position="58"/>
    </location>
    <ligand>
        <name>FAD</name>
        <dbReference type="ChEBI" id="CHEBI:57692"/>
    </ligand>
</feature>
<dbReference type="PIRSF" id="PIRSF000350">
    <property type="entry name" value="Mercury_reductase_MerA"/>
    <property type="match status" value="1"/>
</dbReference>
<dbReference type="GO" id="GO:0050660">
    <property type="term" value="F:flavin adenine dinucleotide binding"/>
    <property type="evidence" value="ECO:0007669"/>
    <property type="project" value="TreeGrafter"/>
</dbReference>
<dbReference type="InterPro" id="IPR004099">
    <property type="entry name" value="Pyr_nucl-diS_OxRdtase_dimer"/>
</dbReference>
<dbReference type="Pfam" id="PF07992">
    <property type="entry name" value="Pyr_redox_2"/>
    <property type="match status" value="1"/>
</dbReference>
<evidence type="ECO:0000256" key="4">
    <source>
        <dbReference type="PIRSR" id="PIRSR000350-3"/>
    </source>
</evidence>
<evidence type="ECO:0000256" key="2">
    <source>
        <dbReference type="ARBA" id="ARBA00022630"/>
    </source>
</evidence>
<evidence type="ECO:0000259" key="6">
    <source>
        <dbReference type="Pfam" id="PF02852"/>
    </source>
</evidence>
<feature type="binding site" evidence="4">
    <location>
        <position position="270"/>
    </location>
    <ligand>
        <name>NAD(+)</name>
        <dbReference type="ChEBI" id="CHEBI:57540"/>
    </ligand>
</feature>
<keyword evidence="4" id="KW-0520">NAD</keyword>
<evidence type="ECO:0000256" key="1">
    <source>
        <dbReference type="ARBA" id="ARBA00007532"/>
    </source>
</evidence>
<dbReference type="GO" id="GO:0003955">
    <property type="term" value="F:NAD(P)H dehydrogenase (quinone) activity"/>
    <property type="evidence" value="ECO:0007669"/>
    <property type="project" value="TreeGrafter"/>
</dbReference>
<dbReference type="Proteomes" id="UP000198318">
    <property type="component" value="Unassembled WGS sequence"/>
</dbReference>
<keyword evidence="8" id="KW-0670">Pyruvate</keyword>
<comment type="cofactor">
    <cofactor evidence="4">
        <name>FAD</name>
        <dbReference type="ChEBI" id="CHEBI:57692"/>
    </cofactor>
    <text evidence="4">Binds 1 FAD per subunit.</text>
</comment>
<feature type="disulfide bond" description="Redox-active" evidence="5">
    <location>
        <begin position="49"/>
        <end position="54"/>
    </location>
</feature>
<feature type="binding site" evidence="4">
    <location>
        <begin position="184"/>
        <end position="191"/>
    </location>
    <ligand>
        <name>NAD(+)</name>
        <dbReference type="ChEBI" id="CHEBI:57540"/>
    </ligand>
</feature>
<dbReference type="InterPro" id="IPR016156">
    <property type="entry name" value="FAD/NAD-linked_Rdtase_dimer_sf"/>
</dbReference>
<keyword evidence="9" id="KW-1185">Reference proteome</keyword>